<feature type="signal peptide" evidence="2">
    <location>
        <begin position="1"/>
        <end position="23"/>
    </location>
</feature>
<dbReference type="Proteomes" id="UP001302949">
    <property type="component" value="Unassembled WGS sequence"/>
</dbReference>
<dbReference type="NCBIfam" id="TIGR03523">
    <property type="entry name" value="GldN"/>
    <property type="match status" value="1"/>
</dbReference>
<feature type="region of interest" description="Disordered" evidence="1">
    <location>
        <begin position="129"/>
        <end position="152"/>
    </location>
</feature>
<proteinExistence type="predicted"/>
<dbReference type="InterPro" id="IPR019847">
    <property type="entry name" value="Gliding_motility_assoc_GldN"/>
</dbReference>
<protein>
    <submittedName>
        <fullName evidence="3">Gliding motility protein GldN</fullName>
    </submittedName>
</protein>
<dbReference type="RefSeq" id="WP_323294846.1">
    <property type="nucleotide sequence ID" value="NZ_JAYFUM010000001.1"/>
</dbReference>
<name>A0ABU5Q4A2_9BACT</name>
<accession>A0ABU5Q4A2</accession>
<evidence type="ECO:0000313" key="3">
    <source>
        <dbReference type="EMBL" id="MEA5137666.1"/>
    </source>
</evidence>
<keyword evidence="2" id="KW-0732">Signal</keyword>
<reference evidence="3 4" key="1">
    <citation type="submission" date="2023-12" db="EMBL/GenBank/DDBJ databases">
        <title>Novel species of the genus Arcicella isolated from rivers.</title>
        <authorList>
            <person name="Lu H."/>
        </authorList>
    </citation>
    <scope>NUCLEOTIDE SEQUENCE [LARGE SCALE GENOMIC DNA]</scope>
    <source>
        <strain evidence="3 4">KCTC 23307</strain>
    </source>
</reference>
<dbReference type="Pfam" id="PF19841">
    <property type="entry name" value="GldN"/>
    <property type="match status" value="1"/>
</dbReference>
<evidence type="ECO:0000313" key="4">
    <source>
        <dbReference type="Proteomes" id="UP001302949"/>
    </source>
</evidence>
<comment type="caution">
    <text evidence="3">The sequence shown here is derived from an EMBL/GenBank/DDBJ whole genome shotgun (WGS) entry which is preliminary data.</text>
</comment>
<dbReference type="EMBL" id="JAYFUM010000001">
    <property type="protein sequence ID" value="MEA5137666.1"/>
    <property type="molecule type" value="Genomic_DNA"/>
</dbReference>
<evidence type="ECO:0000256" key="2">
    <source>
        <dbReference type="SAM" id="SignalP"/>
    </source>
</evidence>
<gene>
    <name evidence="3" type="primary">gldN</name>
    <name evidence="3" type="ORF">VB248_00900</name>
</gene>
<sequence length="297" mass="33807">MKNFIKITGVLLFSVVSSTMVSAQERDTKGKNPDSVRPIDESNIMWKMRLWRRMDLNEKQNQPFFSKGNEITKYLMEWVQSGVLTPYRNDSLKTKISKEEFLRNLVVENAGSNEELSDAEKAAGFGAETSAASGADDGWGDTKPAAGGAKTPAKTSTVTGDLYYPKELSILEIKEDAIFDKQRSRLYYDIQAITIIIPANKTAAGFDKTVASFKYKDLDKLFRSNPNCIWYNTQNEAQHKNMADAFDLRLQHARLIKKGNPEDKSLDEIYGSEKQGLIQSQQLEYRIMEMEHNLWEY</sequence>
<organism evidence="3 4">
    <name type="scientific">Arcicella rigui</name>
    <dbReference type="NCBI Taxonomy" id="797020"/>
    <lineage>
        <taxon>Bacteria</taxon>
        <taxon>Pseudomonadati</taxon>
        <taxon>Bacteroidota</taxon>
        <taxon>Cytophagia</taxon>
        <taxon>Cytophagales</taxon>
        <taxon>Flectobacillaceae</taxon>
        <taxon>Arcicella</taxon>
    </lineage>
</organism>
<feature type="compositionally biased region" description="Low complexity" evidence="1">
    <location>
        <begin position="142"/>
        <end position="152"/>
    </location>
</feature>
<keyword evidence="4" id="KW-1185">Reference proteome</keyword>
<feature type="chain" id="PRO_5045372528" evidence="2">
    <location>
        <begin position="24"/>
        <end position="297"/>
    </location>
</feature>
<evidence type="ECO:0000256" key="1">
    <source>
        <dbReference type="SAM" id="MobiDB-lite"/>
    </source>
</evidence>